<keyword evidence="2" id="KW-0472">Membrane</keyword>
<keyword evidence="2" id="KW-0812">Transmembrane</keyword>
<evidence type="ECO:0000313" key="5">
    <source>
        <dbReference type="Proteomes" id="UP001596406"/>
    </source>
</evidence>
<feature type="domain" description="TraC-like" evidence="3">
    <location>
        <begin position="130"/>
        <end position="333"/>
    </location>
</feature>
<feature type="region of interest" description="Disordered" evidence="1">
    <location>
        <begin position="353"/>
        <end position="377"/>
    </location>
</feature>
<organism evidence="4 5">
    <name type="scientific">Halomarina ordinaria</name>
    <dbReference type="NCBI Taxonomy" id="3033939"/>
    <lineage>
        <taxon>Archaea</taxon>
        <taxon>Methanobacteriati</taxon>
        <taxon>Methanobacteriota</taxon>
        <taxon>Stenosarchaea group</taxon>
        <taxon>Halobacteria</taxon>
        <taxon>Halobacteriales</taxon>
        <taxon>Natronomonadaceae</taxon>
        <taxon>Halomarina</taxon>
    </lineage>
</organism>
<evidence type="ECO:0000256" key="1">
    <source>
        <dbReference type="SAM" id="MobiDB-lite"/>
    </source>
</evidence>
<dbReference type="AlphaFoldDB" id="A0ABD5UGH9"/>
<sequence length="377" mass="41612">MRGLGPGGDGPERRILDDVGSDSGFLAFTDVSNADLLFLAPALIVAMVTLEIVVFVTGRFFVGVALALAVLGLAGLYVHVCPDHRTPVGLITAFVTHHRRENTMTFTNTTAETSTETPPDARELTHVRAVEPEANAIRRQDETLVGAVRIDPANLALADQAKWNRAARGLGAVLNALDYPVQIHSSARRVDPARMTATYDNRRTDPDVKSTPALSEIVEVYRRRRPQEFHQRGTSVRQYHAIVPVGIQEVSLEDNAWVSRLQSLPLIGRYLGSVVADVLLRDERREAIEERQRTILRDRRTHLTEQLTSIEGVSAHPVTAADLATLVEEYWSGSRTEYPDDGPHLRTTPVIMSEQDTKESHSSNDTKGFTTTDGGRL</sequence>
<dbReference type="InterPro" id="IPR058596">
    <property type="entry name" value="TraC-like_dom"/>
</dbReference>
<accession>A0ABD5UGH9</accession>
<name>A0ABD5UGH9_9EURY</name>
<protein>
    <recommendedName>
        <fullName evidence="3">TraC-like domain-containing protein</fullName>
    </recommendedName>
</protein>
<reference evidence="4 5" key="1">
    <citation type="journal article" date="2019" name="Int. J. Syst. Evol. Microbiol.">
        <title>The Global Catalogue of Microorganisms (GCM) 10K type strain sequencing project: providing services to taxonomists for standard genome sequencing and annotation.</title>
        <authorList>
            <consortium name="The Broad Institute Genomics Platform"/>
            <consortium name="The Broad Institute Genome Sequencing Center for Infectious Disease"/>
            <person name="Wu L."/>
            <person name="Ma J."/>
        </authorList>
    </citation>
    <scope>NUCLEOTIDE SEQUENCE [LARGE SCALE GENOMIC DNA]</scope>
    <source>
        <strain evidence="4 5">PSRA2</strain>
    </source>
</reference>
<feature type="transmembrane region" description="Helical" evidence="2">
    <location>
        <begin position="60"/>
        <end position="80"/>
    </location>
</feature>
<keyword evidence="2" id="KW-1133">Transmembrane helix</keyword>
<feature type="compositionally biased region" description="Basic and acidic residues" evidence="1">
    <location>
        <begin position="355"/>
        <end position="364"/>
    </location>
</feature>
<keyword evidence="5" id="KW-1185">Reference proteome</keyword>
<dbReference type="Pfam" id="PF26593">
    <property type="entry name" value="TraC-like"/>
    <property type="match status" value="1"/>
</dbReference>
<comment type="caution">
    <text evidence="4">The sequence shown here is derived from an EMBL/GenBank/DDBJ whole genome shotgun (WGS) entry which is preliminary data.</text>
</comment>
<dbReference type="Proteomes" id="UP001596406">
    <property type="component" value="Unassembled WGS sequence"/>
</dbReference>
<evidence type="ECO:0000256" key="2">
    <source>
        <dbReference type="SAM" id="Phobius"/>
    </source>
</evidence>
<dbReference type="EMBL" id="JBHSXM010000001">
    <property type="protein sequence ID" value="MFC6837542.1"/>
    <property type="molecule type" value="Genomic_DNA"/>
</dbReference>
<evidence type="ECO:0000259" key="3">
    <source>
        <dbReference type="Pfam" id="PF26593"/>
    </source>
</evidence>
<gene>
    <name evidence="4" type="ORF">ACFQHK_13600</name>
</gene>
<feature type="transmembrane region" description="Helical" evidence="2">
    <location>
        <begin position="36"/>
        <end position="55"/>
    </location>
</feature>
<dbReference type="RefSeq" id="WP_304449207.1">
    <property type="nucleotide sequence ID" value="NZ_JARRAH010000001.1"/>
</dbReference>
<evidence type="ECO:0000313" key="4">
    <source>
        <dbReference type="EMBL" id="MFC6837542.1"/>
    </source>
</evidence>
<proteinExistence type="predicted"/>
<feature type="compositionally biased region" description="Polar residues" evidence="1">
    <location>
        <begin position="365"/>
        <end position="377"/>
    </location>
</feature>